<feature type="region of interest" description="Disordered" evidence="1">
    <location>
        <begin position="1"/>
        <end position="82"/>
    </location>
</feature>
<gene>
    <name evidence="2" type="ORF">TPAR_04620</name>
</gene>
<keyword evidence="3" id="KW-1185">Reference proteome</keyword>
<feature type="compositionally biased region" description="Basic and acidic residues" evidence="1">
    <location>
        <begin position="32"/>
        <end position="46"/>
    </location>
</feature>
<feature type="region of interest" description="Disordered" evidence="1">
    <location>
        <begin position="361"/>
        <end position="407"/>
    </location>
</feature>
<dbReference type="EMBL" id="PKSG01000464">
    <property type="protein sequence ID" value="POR35171.1"/>
    <property type="molecule type" value="Genomic_DNA"/>
</dbReference>
<reference evidence="2 3" key="1">
    <citation type="submission" date="2018-01" db="EMBL/GenBank/DDBJ databases">
        <title>Harnessing the power of phylogenomics to disentangle the directionality and signatures of interkingdom host jumping in the parasitic fungal genus Tolypocladium.</title>
        <authorList>
            <person name="Quandt C.A."/>
            <person name="Patterson W."/>
            <person name="Spatafora J.W."/>
        </authorList>
    </citation>
    <scope>NUCLEOTIDE SEQUENCE [LARGE SCALE GENOMIC DNA]</scope>
    <source>
        <strain evidence="2 3">NRBC 100945</strain>
    </source>
</reference>
<organism evidence="2 3">
    <name type="scientific">Tolypocladium paradoxum</name>
    <dbReference type="NCBI Taxonomy" id="94208"/>
    <lineage>
        <taxon>Eukaryota</taxon>
        <taxon>Fungi</taxon>
        <taxon>Dikarya</taxon>
        <taxon>Ascomycota</taxon>
        <taxon>Pezizomycotina</taxon>
        <taxon>Sordariomycetes</taxon>
        <taxon>Hypocreomycetidae</taxon>
        <taxon>Hypocreales</taxon>
        <taxon>Ophiocordycipitaceae</taxon>
        <taxon>Tolypocladium</taxon>
    </lineage>
</organism>
<accession>A0A2S4KYB7</accession>
<feature type="non-terminal residue" evidence="2">
    <location>
        <position position="619"/>
    </location>
</feature>
<dbReference type="Proteomes" id="UP000237481">
    <property type="component" value="Unassembled WGS sequence"/>
</dbReference>
<feature type="compositionally biased region" description="Basic residues" evidence="1">
    <location>
        <begin position="47"/>
        <end position="63"/>
    </location>
</feature>
<evidence type="ECO:0000256" key="1">
    <source>
        <dbReference type="SAM" id="MobiDB-lite"/>
    </source>
</evidence>
<feature type="compositionally biased region" description="Basic and acidic residues" evidence="1">
    <location>
        <begin position="291"/>
        <end position="301"/>
    </location>
</feature>
<protein>
    <submittedName>
        <fullName evidence="2">Bicyclomycin resistance protein, putative</fullName>
    </submittedName>
</protein>
<feature type="non-terminal residue" evidence="2">
    <location>
        <position position="1"/>
    </location>
</feature>
<feature type="compositionally biased region" description="Low complexity" evidence="1">
    <location>
        <begin position="361"/>
        <end position="375"/>
    </location>
</feature>
<feature type="compositionally biased region" description="Basic residues" evidence="1">
    <location>
        <begin position="1"/>
        <end position="11"/>
    </location>
</feature>
<evidence type="ECO:0000313" key="2">
    <source>
        <dbReference type="EMBL" id="POR35171.1"/>
    </source>
</evidence>
<dbReference type="AlphaFoldDB" id="A0A2S4KYB7"/>
<evidence type="ECO:0000313" key="3">
    <source>
        <dbReference type="Proteomes" id="UP000237481"/>
    </source>
</evidence>
<sequence>AARRGPRRHRCGSQQLEPGLGEADAGPVEEELGLRRNPQDPVPERLRRVRRARRRWRGRRRGAAGKGPVRGRLGGRRQRSAMPAELQQGEEMADCGHCLDGQPMRHLRQLHLHGHVRADGGRVPQLAHRLGAGPVDVCAGHQLRPHGPQPAERVLRPPAHLPGGLDDLPRLAGAAGRRRQRRRGARLPLPRRLQRQRLSRRLGRHRRRPLLQERAAGPHGALLRDALRRPQPGPAARRLHQLQRRLALDVLCAHHLVVCPLGRHCLSRPRDVPPHIAEEQGAQASQGDWGRPMDRREREGQEVGGPRHRPLAAPALSAAHLRAHVPQPLPLLGAAARHPVSLLRRVPARLWLEPRLQPMADGPGVPGHHGVHAAGSGDGPRVAPRPQQPHSPVRARDRSQGRERARVSAPARHPWLCSGPCRAVHVWLVDVSVGALDRAHHWVGHIWNRERAALYRHLYLSCGCISAVRRKRARRQRIRALSLCRGVPAVWESDVREAGLPMGVVAAGLAHRRHAAVPIHILQIREADPGQEPVCHRLAASQDNSIQAQVEKTRLDEQRRLGVEHGRQPSAASVGPRSDYKYGLRIHGMIQPLLGLRIGQTRIRGSTYVITQGPVLALR</sequence>
<feature type="compositionally biased region" description="Basic and acidic residues" evidence="1">
    <location>
        <begin position="394"/>
        <end position="406"/>
    </location>
</feature>
<proteinExistence type="predicted"/>
<comment type="caution">
    <text evidence="2">The sequence shown here is derived from an EMBL/GenBank/DDBJ whole genome shotgun (WGS) entry which is preliminary data.</text>
</comment>
<name>A0A2S4KYB7_9HYPO</name>
<feature type="region of interest" description="Disordered" evidence="1">
    <location>
        <begin position="278"/>
        <end position="309"/>
    </location>
</feature>